<reference evidence="1 2" key="1">
    <citation type="journal article" date="2020" name="Cell">
        <title>Large-Scale Comparative Analyses of Tick Genomes Elucidate Their Genetic Diversity and Vector Capacities.</title>
        <authorList>
            <consortium name="Tick Genome and Microbiome Consortium (TIGMIC)"/>
            <person name="Jia N."/>
            <person name="Wang J."/>
            <person name="Shi W."/>
            <person name="Du L."/>
            <person name="Sun Y."/>
            <person name="Zhan W."/>
            <person name="Jiang J.F."/>
            <person name="Wang Q."/>
            <person name="Zhang B."/>
            <person name="Ji P."/>
            <person name="Bell-Sakyi L."/>
            <person name="Cui X.M."/>
            <person name="Yuan T.T."/>
            <person name="Jiang B.G."/>
            <person name="Yang W.F."/>
            <person name="Lam T.T."/>
            <person name="Chang Q.C."/>
            <person name="Ding S.J."/>
            <person name="Wang X.J."/>
            <person name="Zhu J.G."/>
            <person name="Ruan X.D."/>
            <person name="Zhao L."/>
            <person name="Wei J.T."/>
            <person name="Ye R.Z."/>
            <person name="Que T.C."/>
            <person name="Du C.H."/>
            <person name="Zhou Y.H."/>
            <person name="Cheng J.X."/>
            <person name="Dai P.F."/>
            <person name="Guo W.B."/>
            <person name="Han X.H."/>
            <person name="Huang E.J."/>
            <person name="Li L.F."/>
            <person name="Wei W."/>
            <person name="Gao Y.C."/>
            <person name="Liu J.Z."/>
            <person name="Shao H.Z."/>
            <person name="Wang X."/>
            <person name="Wang C.C."/>
            <person name="Yang T.C."/>
            <person name="Huo Q.B."/>
            <person name="Li W."/>
            <person name="Chen H.Y."/>
            <person name="Chen S.E."/>
            <person name="Zhou L.G."/>
            <person name="Ni X.B."/>
            <person name="Tian J.H."/>
            <person name="Sheng Y."/>
            <person name="Liu T."/>
            <person name="Pan Y.S."/>
            <person name="Xia L.Y."/>
            <person name="Li J."/>
            <person name="Zhao F."/>
            <person name="Cao W.C."/>
        </authorList>
    </citation>
    <scope>NUCLEOTIDE SEQUENCE [LARGE SCALE GENOMIC DNA]</scope>
    <source>
        <strain evidence="1">Iper-2018</strain>
    </source>
</reference>
<organism evidence="1 2">
    <name type="scientific">Ixodes persulcatus</name>
    <name type="common">Taiga tick</name>
    <dbReference type="NCBI Taxonomy" id="34615"/>
    <lineage>
        <taxon>Eukaryota</taxon>
        <taxon>Metazoa</taxon>
        <taxon>Ecdysozoa</taxon>
        <taxon>Arthropoda</taxon>
        <taxon>Chelicerata</taxon>
        <taxon>Arachnida</taxon>
        <taxon>Acari</taxon>
        <taxon>Parasitiformes</taxon>
        <taxon>Ixodida</taxon>
        <taxon>Ixodoidea</taxon>
        <taxon>Ixodidae</taxon>
        <taxon>Ixodinae</taxon>
        <taxon>Ixodes</taxon>
    </lineage>
</organism>
<comment type="caution">
    <text evidence="1">The sequence shown here is derived from an EMBL/GenBank/DDBJ whole genome shotgun (WGS) entry which is preliminary data.</text>
</comment>
<proteinExistence type="predicted"/>
<dbReference type="Proteomes" id="UP000805193">
    <property type="component" value="Unassembled WGS sequence"/>
</dbReference>
<dbReference type="EMBL" id="JABSTQ010005307">
    <property type="protein sequence ID" value="KAG0439625.1"/>
    <property type="molecule type" value="Genomic_DNA"/>
</dbReference>
<name>A0AC60QQL9_IXOPE</name>
<feature type="non-terminal residue" evidence="1">
    <location>
        <position position="278"/>
    </location>
</feature>
<gene>
    <name evidence="1" type="ORF">HPB47_016579</name>
</gene>
<protein>
    <submittedName>
        <fullName evidence="1">Uncharacterized protein</fullName>
    </submittedName>
</protein>
<evidence type="ECO:0000313" key="1">
    <source>
        <dbReference type="EMBL" id="KAG0439625.1"/>
    </source>
</evidence>
<accession>A0AC60QQL9</accession>
<sequence>MTCCIPHCGSSRRKPGQEGNFALHEIPSDPDERASWLQAIKRDDWLPSTYSMVCSRHFVPSDYIEGKRRKLKKGAIPSIFWSMQPSNITKMKDAIRRKCSTPYSSEVPKKRQCMDTSSPQVTDATSSSTLDTPSTSSSCNEGAERIQIIWTSPVSTLEPQNRQASEVSDSRPCQQPVLFTHQGTQADVRKMSAQITVEKRKWTRRVTTLRNQFAVPAVYDSPLLLCPTNNKAHRRDLIHLVCTKFFRPLLVNYAFCHTDRNDRFKMFARKPLSRKFQK</sequence>
<keyword evidence="2" id="KW-1185">Reference proteome</keyword>
<evidence type="ECO:0000313" key="2">
    <source>
        <dbReference type="Proteomes" id="UP000805193"/>
    </source>
</evidence>